<evidence type="ECO:0000256" key="2">
    <source>
        <dbReference type="ARBA" id="ARBA00022723"/>
    </source>
</evidence>
<dbReference type="InterPro" id="IPR017441">
    <property type="entry name" value="Protein_kinase_ATP_BS"/>
</dbReference>
<dbReference type="InterPro" id="IPR011990">
    <property type="entry name" value="TPR-like_helical_dom_sf"/>
</dbReference>
<keyword evidence="6 8" id="KW-0067">ATP-binding</keyword>
<evidence type="ECO:0000256" key="5">
    <source>
        <dbReference type="ARBA" id="ARBA00022833"/>
    </source>
</evidence>
<dbReference type="SMART" id="SM00671">
    <property type="entry name" value="SEL1"/>
    <property type="match status" value="1"/>
</dbReference>
<dbReference type="Proteomes" id="UP001470230">
    <property type="component" value="Unassembled WGS sequence"/>
</dbReference>
<dbReference type="CDD" id="cd19670">
    <property type="entry name" value="UBR-box_UBR1_2_3"/>
    <property type="match status" value="1"/>
</dbReference>
<evidence type="ECO:0000256" key="8">
    <source>
        <dbReference type="PROSITE-ProRule" id="PRU10141"/>
    </source>
</evidence>
<feature type="zinc finger region" description="UBR-type" evidence="7">
    <location>
        <begin position="676"/>
        <end position="747"/>
    </location>
</feature>
<dbReference type="InterPro" id="IPR000719">
    <property type="entry name" value="Prot_kinase_dom"/>
</dbReference>
<dbReference type="Gene3D" id="2.10.110.30">
    <property type="match status" value="1"/>
</dbReference>
<evidence type="ECO:0000256" key="4">
    <source>
        <dbReference type="ARBA" id="ARBA00022771"/>
    </source>
</evidence>
<evidence type="ECO:0000256" key="3">
    <source>
        <dbReference type="ARBA" id="ARBA00022741"/>
    </source>
</evidence>
<feature type="binding site" evidence="8">
    <location>
        <position position="41"/>
    </location>
    <ligand>
        <name>ATP</name>
        <dbReference type="ChEBI" id="CHEBI:30616"/>
    </ligand>
</feature>
<dbReference type="SMART" id="SM00220">
    <property type="entry name" value="S_TKc"/>
    <property type="match status" value="1"/>
</dbReference>
<evidence type="ECO:0000256" key="1">
    <source>
        <dbReference type="ARBA" id="ARBA00022527"/>
    </source>
</evidence>
<dbReference type="InterPro" id="IPR006597">
    <property type="entry name" value="Sel1-like"/>
</dbReference>
<dbReference type="SUPFAM" id="SSF81901">
    <property type="entry name" value="HCP-like"/>
    <property type="match status" value="1"/>
</dbReference>
<evidence type="ECO:0000259" key="10">
    <source>
        <dbReference type="PROSITE" id="PS51157"/>
    </source>
</evidence>
<feature type="domain" description="Protein kinase" evidence="9">
    <location>
        <begin position="12"/>
        <end position="305"/>
    </location>
</feature>
<evidence type="ECO:0008006" key="13">
    <source>
        <dbReference type="Google" id="ProtNLM"/>
    </source>
</evidence>
<organism evidence="11 12">
    <name type="scientific">Tritrichomonas musculus</name>
    <dbReference type="NCBI Taxonomy" id="1915356"/>
    <lineage>
        <taxon>Eukaryota</taxon>
        <taxon>Metamonada</taxon>
        <taxon>Parabasalia</taxon>
        <taxon>Tritrichomonadida</taxon>
        <taxon>Tritrichomonadidae</taxon>
        <taxon>Tritrichomonas</taxon>
    </lineage>
</organism>
<name>A0ABR2HDI8_9EUKA</name>
<dbReference type="InterPro" id="IPR003126">
    <property type="entry name" value="Znf_UBR"/>
</dbReference>
<keyword evidence="12" id="KW-1185">Reference proteome</keyword>
<feature type="domain" description="UBR-type" evidence="10">
    <location>
        <begin position="676"/>
        <end position="747"/>
    </location>
</feature>
<evidence type="ECO:0000259" key="9">
    <source>
        <dbReference type="PROSITE" id="PS50011"/>
    </source>
</evidence>
<evidence type="ECO:0000256" key="7">
    <source>
        <dbReference type="PROSITE-ProRule" id="PRU00508"/>
    </source>
</evidence>
<proteinExistence type="predicted"/>
<evidence type="ECO:0000313" key="12">
    <source>
        <dbReference type="Proteomes" id="UP001470230"/>
    </source>
</evidence>
<evidence type="ECO:0000313" key="11">
    <source>
        <dbReference type="EMBL" id="KAK8845110.1"/>
    </source>
</evidence>
<accession>A0ABR2HDI8</accession>
<dbReference type="Pfam" id="PF07714">
    <property type="entry name" value="PK_Tyr_Ser-Thr"/>
    <property type="match status" value="1"/>
</dbReference>
<dbReference type="InterPro" id="IPR008271">
    <property type="entry name" value="Ser/Thr_kinase_AS"/>
</dbReference>
<keyword evidence="2" id="KW-0479">Metal-binding</keyword>
<keyword evidence="1" id="KW-0418">Kinase</keyword>
<dbReference type="PANTHER" id="PTHR44329">
    <property type="entry name" value="SERINE/THREONINE-PROTEIN KINASE TNNI3K-RELATED"/>
    <property type="match status" value="1"/>
</dbReference>
<dbReference type="PROSITE" id="PS00107">
    <property type="entry name" value="PROTEIN_KINASE_ATP"/>
    <property type="match status" value="1"/>
</dbReference>
<dbReference type="Pfam" id="PF02207">
    <property type="entry name" value="zf-UBR"/>
    <property type="match status" value="1"/>
</dbReference>
<keyword evidence="3 8" id="KW-0547">Nucleotide-binding</keyword>
<keyword evidence="4" id="KW-0863">Zinc-finger</keyword>
<dbReference type="PANTHER" id="PTHR44329:SF214">
    <property type="entry name" value="PROTEIN KINASE DOMAIN-CONTAINING PROTEIN"/>
    <property type="match status" value="1"/>
</dbReference>
<keyword evidence="1" id="KW-0808">Transferase</keyword>
<keyword evidence="1" id="KW-0723">Serine/threonine-protein kinase</keyword>
<dbReference type="Gene3D" id="1.25.40.10">
    <property type="entry name" value="Tetratricopeptide repeat domain"/>
    <property type="match status" value="1"/>
</dbReference>
<dbReference type="SUPFAM" id="SSF56112">
    <property type="entry name" value="Protein kinase-like (PK-like)"/>
    <property type="match status" value="1"/>
</dbReference>
<dbReference type="PROSITE" id="PS51157">
    <property type="entry name" value="ZF_UBR"/>
    <property type="match status" value="1"/>
</dbReference>
<keyword evidence="5" id="KW-0862">Zinc</keyword>
<reference evidence="11 12" key="1">
    <citation type="submission" date="2024-04" db="EMBL/GenBank/DDBJ databases">
        <title>Tritrichomonas musculus Genome.</title>
        <authorList>
            <person name="Alves-Ferreira E."/>
            <person name="Grigg M."/>
            <person name="Lorenzi H."/>
            <person name="Galac M."/>
        </authorList>
    </citation>
    <scope>NUCLEOTIDE SEQUENCE [LARGE SCALE GENOMIC DNA]</scope>
    <source>
        <strain evidence="11 12">EAF2021</strain>
    </source>
</reference>
<dbReference type="PROSITE" id="PS50011">
    <property type="entry name" value="PROTEIN_KINASE_DOM"/>
    <property type="match status" value="1"/>
</dbReference>
<dbReference type="SMART" id="SM00396">
    <property type="entry name" value="ZnF_UBR1"/>
    <property type="match status" value="1"/>
</dbReference>
<dbReference type="PROSITE" id="PS00108">
    <property type="entry name" value="PROTEIN_KINASE_ST"/>
    <property type="match status" value="1"/>
</dbReference>
<dbReference type="InterPro" id="IPR011009">
    <property type="entry name" value="Kinase-like_dom_sf"/>
</dbReference>
<protein>
    <recommendedName>
        <fullName evidence="13">RING-type E3 ubiquitin transferase</fullName>
    </recommendedName>
</protein>
<sequence length="1939" mass="221836">MSLKKPYDLQRLELGDFIGQGGFGKVFKAKDKNNDNIYAAKISFHLINESSDEMHNLIREVNIMSKFQHPAILKLIGYSPINFDKEPFSVIISEFSQNGSLNKIIDFERSGTSISGWDATQKLICLYGISSAMDYLHSNKVIHRDLKPENILLDEFLYPKIGDFGLAKVVHQSMDSLTFQSNSCIKGTAYYIAPEIIDDNDDENNDEVDSKKDDPNWYETIYSTASDVYAFAFIVYELITLDKPYQDLNSFKIWKKVVEGGRPKIKSTTPKCYKKLIQDCWSQNPSLRPSFSQIVEEFETNKNFLTDSIDSHRFSAYVKFIKESKKSFDSKSVILDPAKFMKKEKIEIKKVQIDDEISKTKTSSKPVSKSRKIKLVMRKVKGSDSDSEPEVMKEISVAVSKRKKETPKLSSSTNDIKLKLKLFPMNEYKKLSQSCKELVVSAETNPEEQFKVARNLINGSDEFPENKELGQVYLMESLSNGYVDPDAESIRWIVEGKVVPRDLKSAKKYLTENMTKSDPKYPILLGKIMKKEGKFKEAKRVLERAASFDNGEAQYELGKMYFKGQSVEADKDEAMSLFSKSQNNGCSKSSNFLKHHKISKKTDSSKKSVKTDITVDRRKEAKKIGDVDEKAFKSLSSSFSKNPQSAIKESESFLAKPDFSSYDSFLEDVKKTLKSNCCIVSWSKEMLSARCLDCQLQDNSCICIPCFLAGKHDQHHSFILGGSGAGNCDCGDPSFWKKSGNCPHHPGPDSDPDLTQMTPINRKKFITVFKAAFYGGFNSKDDDKCARCFKWIQSFIQFGDGLRRCCSIAITSVGDDFFYSNLDELDTESTNALIDLFGQLVSDHIFSTKMGSSIMKHYLLLRKKIANLICQESYFKKSKPFRPIKKLLGFSFHFFNEKPLRVLMKSGDFDWVDFIIDSLAFVFETIEKVKADYFRLKNGNIVDEIWYLQKLIEVLLKDDSQHSKLQVFINRYSKLLAKYEASFYYSYMNKSNGDSGSNYFAIIYINLMLHVYDFNLTFTKNFEASTKNTTFSISETFNCLFNFLQSQTDFHAVSIYSSDKLVPISPILPLHHLFYCLLSSIKNPSEALSKECEKKCVDLQDFCSLCSIYPLRFISSVFIPSRFSHIDEFVYRIVKISHDSPDRLFNQFFGLYQLLLGIAEDKEKLMENAALTFALFSESSMPSLGMFEGNLLELILQGFGKSKDIDSTSSFYSAIFLISALTDRSIISFDKVSFRRLRVIELLMRSKPSAEDIESLVKDTISNPIFGDDLATYAERVKTNNGSYFKLTNECDFTPFFPLIHEDQRIKLLNKNKDKLIKIPECDELNLSYKSCFRTPLFVSLMFDCLRNKDNLAEFQVGLAMFVLAMQNGPKFDSSSYKKNKKNLNVEGENLNEIFEKLKYILDNDSVNFAIIKFKLDKERPVSILELVESNPRIGIEAIEKADLPIQIKVPEADVEELNHQKKEKAKKLKEQILKDFETRRNVFNLGGTSAIYKNDENEDEKDDEEDDLSLTASIRTSMTSSFMKSQLQCSVCQNSESANVMCFPCLSIPSIFPSLIHCKLHKLKKKIEDMECVFSLTICTHTVHYKCCSEHDKNETFQCMIDRGNRNCLLPYFPSKSGKFFEQKLSSERIEVIKKFMDDAFKLEKGDNQLLIALKSFVGSVLIIEVRHRSRPECLDNANVPFLLRNLLLTLYFYFNRIKKDAAREFEDIEDPLLKLVVNIINSKNPKIEFKKFVKEIGNKLKGDFLYEFLRRAAIIEDLALKEMLFTSGEKFIDWDEVLSVENLLERFDISSSSIKNNELPIFQTIPLADRFVSLYQKPYNLDIFDTSVAKFVDLLTGNVVFFSRTGKSKTDLPFVVDYVKDKYKNGVAMFLAITGPNASALVYLCPELEMLFTKDSFYIDQFGDNDHGLKRGAILSLSQDRLESALDKLLSGEVILY</sequence>
<gene>
    <name evidence="11" type="ORF">M9Y10_021290</name>
</gene>
<dbReference type="Gene3D" id="1.10.510.10">
    <property type="entry name" value="Transferase(Phosphotransferase) domain 1"/>
    <property type="match status" value="1"/>
</dbReference>
<evidence type="ECO:0000256" key="6">
    <source>
        <dbReference type="ARBA" id="ARBA00022840"/>
    </source>
</evidence>
<dbReference type="InterPro" id="IPR051681">
    <property type="entry name" value="Ser/Thr_Kinases-Pseudokinases"/>
</dbReference>
<dbReference type="EMBL" id="JAPFFF010000031">
    <property type="protein sequence ID" value="KAK8845110.1"/>
    <property type="molecule type" value="Genomic_DNA"/>
</dbReference>
<dbReference type="InterPro" id="IPR001245">
    <property type="entry name" value="Ser-Thr/Tyr_kinase_cat_dom"/>
</dbReference>
<comment type="caution">
    <text evidence="11">The sequence shown here is derived from an EMBL/GenBank/DDBJ whole genome shotgun (WGS) entry which is preliminary data.</text>
</comment>